<reference evidence="3" key="1">
    <citation type="submission" date="2016-09" db="EMBL/GenBank/DDBJ databases">
        <authorList>
            <person name="Jeantristanb JTB J.-T."/>
            <person name="Ricardo R."/>
        </authorList>
    </citation>
    <scope>NUCLEOTIDE SEQUENCE [LARGE SCALE GENOMIC DNA]</scope>
</reference>
<dbReference type="EMBL" id="FMSP01000009">
    <property type="protein sequence ID" value="SCV72821.1"/>
    <property type="molecule type" value="Genomic_DNA"/>
</dbReference>
<sequence length="175" mass="19728">MTRSVIPKYAEIDAFEQKLFLDGETQGLRHLYDLEFGGLAPPSVLSAADALPQPMKSSFEAHPKTLRRLWKLASEIREDIENVRTTSGNYKYTEYNATIVVANVQNTFLSGVMHELYERMLDRGSTAKSSYPLSSTSRLSAVTKQPHALLMPAEDEVLDRTRSPTPRSHRSPFQL</sequence>
<feature type="region of interest" description="Disordered" evidence="1">
    <location>
        <begin position="127"/>
        <end position="175"/>
    </location>
</feature>
<evidence type="ECO:0000313" key="2">
    <source>
        <dbReference type="EMBL" id="SCV72821.1"/>
    </source>
</evidence>
<name>A0A238FKZ7_9BASI</name>
<gene>
    <name evidence="2" type="ORF">BQ2448_4358</name>
</gene>
<evidence type="ECO:0000313" key="3">
    <source>
        <dbReference type="Proteomes" id="UP000198372"/>
    </source>
</evidence>
<evidence type="ECO:0000256" key="1">
    <source>
        <dbReference type="SAM" id="MobiDB-lite"/>
    </source>
</evidence>
<accession>A0A238FKZ7</accession>
<protein>
    <submittedName>
        <fullName evidence="2">BQ2448_4358 protein</fullName>
    </submittedName>
</protein>
<feature type="compositionally biased region" description="Low complexity" evidence="1">
    <location>
        <begin position="129"/>
        <end position="140"/>
    </location>
</feature>
<dbReference type="AlphaFoldDB" id="A0A238FKZ7"/>
<proteinExistence type="predicted"/>
<dbReference type="Proteomes" id="UP000198372">
    <property type="component" value="Unassembled WGS sequence"/>
</dbReference>
<organism evidence="2 3">
    <name type="scientific">Microbotryum intermedium</name>
    <dbReference type="NCBI Taxonomy" id="269621"/>
    <lineage>
        <taxon>Eukaryota</taxon>
        <taxon>Fungi</taxon>
        <taxon>Dikarya</taxon>
        <taxon>Basidiomycota</taxon>
        <taxon>Pucciniomycotina</taxon>
        <taxon>Microbotryomycetes</taxon>
        <taxon>Microbotryales</taxon>
        <taxon>Microbotryaceae</taxon>
        <taxon>Microbotryum</taxon>
    </lineage>
</organism>
<keyword evidence="3" id="KW-1185">Reference proteome</keyword>